<dbReference type="EMBL" id="CP041016">
    <property type="protein sequence ID" value="QDC37253.1"/>
    <property type="molecule type" value="Genomic_DNA"/>
</dbReference>
<organism evidence="5 6">
    <name type="scientific">Sphingobium fuliginis ATCC 27551</name>
    <dbReference type="NCBI Taxonomy" id="1208342"/>
    <lineage>
        <taxon>Bacteria</taxon>
        <taxon>Pseudomonadati</taxon>
        <taxon>Pseudomonadota</taxon>
        <taxon>Alphaproteobacteria</taxon>
        <taxon>Sphingomonadales</taxon>
        <taxon>Sphingomonadaceae</taxon>
        <taxon>Sphingobium</taxon>
    </lineage>
</organism>
<dbReference type="AlphaFoldDB" id="A0A5B8CD53"/>
<keyword evidence="3" id="KW-0804">Transcription</keyword>
<protein>
    <submittedName>
        <fullName evidence="5">MarR family transcriptional regulator</fullName>
    </submittedName>
</protein>
<reference evidence="5 6" key="1">
    <citation type="submission" date="2019-06" db="EMBL/GenBank/DDBJ databases">
        <title>Genome organization and adaptive potential of archetypical organophosphate degarding Sphingobium fuliginis ATCC 27551.</title>
        <authorList>
            <person name="Sarwar A."/>
            <person name="Parthasarathy S."/>
            <person name="Singh C."/>
            <person name="Siddavattam D."/>
        </authorList>
    </citation>
    <scope>NUCLEOTIDE SEQUENCE [LARGE SCALE GENOMIC DNA]</scope>
    <source>
        <strain evidence="5 6">ATCC 27551</strain>
    </source>
</reference>
<sequence length="148" mass="16380">MADRDDPLPTLESAAAELPLAIGQLRRRLRRATGDSNLSWSQLSVLSRLSKEGAMSTSQLARSESMRPQSMGVLLAGLEQRGLVHREDHLSDRRQVIFHLTPAGAATNGQRRMARQEWLLRAISALSTEEQRTLVAAIKLLKQLGDSE</sequence>
<gene>
    <name evidence="5" type="ORF">FIL70_08495</name>
</gene>
<dbReference type="Proteomes" id="UP000311469">
    <property type="component" value="Chromosome cSF1"/>
</dbReference>
<keyword evidence="2" id="KW-0238">DNA-binding</keyword>
<dbReference type="GO" id="GO:0003700">
    <property type="term" value="F:DNA-binding transcription factor activity"/>
    <property type="evidence" value="ECO:0007669"/>
    <property type="project" value="InterPro"/>
</dbReference>
<dbReference type="InterPro" id="IPR052526">
    <property type="entry name" value="HTH-type_Bedaq_tolerance"/>
</dbReference>
<dbReference type="PRINTS" id="PR00598">
    <property type="entry name" value="HTHMARR"/>
</dbReference>
<keyword evidence="1" id="KW-0805">Transcription regulation</keyword>
<dbReference type="InterPro" id="IPR000835">
    <property type="entry name" value="HTH_MarR-typ"/>
</dbReference>
<dbReference type="PANTHER" id="PTHR39515:SF2">
    <property type="entry name" value="HTH-TYPE TRANSCRIPTIONAL REGULATOR RV0880"/>
    <property type="match status" value="1"/>
</dbReference>
<name>A0A5B8CD53_SPHSA</name>
<evidence type="ECO:0000259" key="4">
    <source>
        <dbReference type="PROSITE" id="PS50995"/>
    </source>
</evidence>
<dbReference type="Gene3D" id="1.10.10.10">
    <property type="entry name" value="Winged helix-like DNA-binding domain superfamily/Winged helix DNA-binding domain"/>
    <property type="match status" value="1"/>
</dbReference>
<dbReference type="PANTHER" id="PTHR39515">
    <property type="entry name" value="CONSERVED PROTEIN"/>
    <property type="match status" value="1"/>
</dbReference>
<dbReference type="PROSITE" id="PS50995">
    <property type="entry name" value="HTH_MARR_2"/>
    <property type="match status" value="1"/>
</dbReference>
<feature type="domain" description="HTH marR-type" evidence="4">
    <location>
        <begin position="15"/>
        <end position="143"/>
    </location>
</feature>
<dbReference type="Pfam" id="PF01047">
    <property type="entry name" value="MarR"/>
    <property type="match status" value="1"/>
</dbReference>
<evidence type="ECO:0000256" key="1">
    <source>
        <dbReference type="ARBA" id="ARBA00023015"/>
    </source>
</evidence>
<dbReference type="GO" id="GO:0003677">
    <property type="term" value="F:DNA binding"/>
    <property type="evidence" value="ECO:0007669"/>
    <property type="project" value="UniProtKB-KW"/>
</dbReference>
<evidence type="ECO:0000313" key="5">
    <source>
        <dbReference type="EMBL" id="QDC37253.1"/>
    </source>
</evidence>
<dbReference type="RefSeq" id="WP_140042052.1">
    <property type="nucleotide sequence ID" value="NZ_CP041016.1"/>
</dbReference>
<dbReference type="KEGG" id="sufl:FIL70_08495"/>
<dbReference type="InterPro" id="IPR036388">
    <property type="entry name" value="WH-like_DNA-bd_sf"/>
</dbReference>
<evidence type="ECO:0000256" key="2">
    <source>
        <dbReference type="ARBA" id="ARBA00023125"/>
    </source>
</evidence>
<dbReference type="InterPro" id="IPR036390">
    <property type="entry name" value="WH_DNA-bd_sf"/>
</dbReference>
<dbReference type="PROSITE" id="PS01117">
    <property type="entry name" value="HTH_MARR_1"/>
    <property type="match status" value="1"/>
</dbReference>
<accession>A0A5B8CD53</accession>
<evidence type="ECO:0000256" key="3">
    <source>
        <dbReference type="ARBA" id="ARBA00023163"/>
    </source>
</evidence>
<dbReference type="SUPFAM" id="SSF46785">
    <property type="entry name" value="Winged helix' DNA-binding domain"/>
    <property type="match status" value="1"/>
</dbReference>
<dbReference type="SMART" id="SM00347">
    <property type="entry name" value="HTH_MARR"/>
    <property type="match status" value="1"/>
</dbReference>
<proteinExistence type="predicted"/>
<dbReference type="InterPro" id="IPR023187">
    <property type="entry name" value="Tscrpt_reg_MarR-type_CS"/>
</dbReference>
<evidence type="ECO:0000313" key="6">
    <source>
        <dbReference type="Proteomes" id="UP000311469"/>
    </source>
</evidence>